<reference evidence="1 2" key="1">
    <citation type="journal article" date="2014" name="PLoS ONE">
        <title>The first complete genome sequence of the class fimbriimonadia in the phylum armatimonadetes.</title>
        <authorList>
            <person name="Hu Z.Y."/>
            <person name="Wang Y.Z."/>
            <person name="Im W.T."/>
            <person name="Wang S.Y."/>
            <person name="Zhao G.P."/>
            <person name="Zheng H.J."/>
            <person name="Quan Z.X."/>
        </authorList>
    </citation>
    <scope>NUCLEOTIDE SEQUENCE [LARGE SCALE GENOMIC DNA]</scope>
    <source>
        <strain evidence="1">Gsoil 348</strain>
    </source>
</reference>
<dbReference type="STRING" id="661478.OP10G_3984"/>
<proteinExistence type="predicted"/>
<evidence type="ECO:0000313" key="1">
    <source>
        <dbReference type="EMBL" id="AIE87352.1"/>
    </source>
</evidence>
<keyword evidence="2" id="KW-1185">Reference proteome</keyword>
<dbReference type="KEGG" id="fgi:OP10G_3984"/>
<accession>A0A068NVE8</accession>
<name>A0A068NVE8_FIMGI</name>
<dbReference type="Proteomes" id="UP000027982">
    <property type="component" value="Chromosome"/>
</dbReference>
<evidence type="ECO:0000313" key="2">
    <source>
        <dbReference type="Proteomes" id="UP000027982"/>
    </source>
</evidence>
<protein>
    <submittedName>
        <fullName evidence="1">Uncharacterized protein</fullName>
    </submittedName>
</protein>
<gene>
    <name evidence="1" type="ORF">OP10G_3984</name>
</gene>
<dbReference type="AlphaFoldDB" id="A0A068NVE8"/>
<organism evidence="1 2">
    <name type="scientific">Fimbriimonas ginsengisoli Gsoil 348</name>
    <dbReference type="NCBI Taxonomy" id="661478"/>
    <lineage>
        <taxon>Bacteria</taxon>
        <taxon>Bacillati</taxon>
        <taxon>Armatimonadota</taxon>
        <taxon>Fimbriimonadia</taxon>
        <taxon>Fimbriimonadales</taxon>
        <taxon>Fimbriimonadaceae</taxon>
        <taxon>Fimbriimonas</taxon>
    </lineage>
</organism>
<sequence length="96" mass="10140">MMSVISSPPYPTRIQAEQVAGLLVQQGLPMENIFIRDEVPAYGLNLGAGVPTEAIDAMVNEHDDEVRPAGAVGGYVVEVETGGDALNERVAQEAFG</sequence>
<dbReference type="HOGENOM" id="CLU_2355578_0_0_0"/>
<dbReference type="EMBL" id="CP007139">
    <property type="protein sequence ID" value="AIE87352.1"/>
    <property type="molecule type" value="Genomic_DNA"/>
</dbReference>